<evidence type="ECO:0000313" key="3">
    <source>
        <dbReference type="Proteomes" id="UP000283841"/>
    </source>
</evidence>
<feature type="compositionally biased region" description="Polar residues" evidence="1">
    <location>
        <begin position="107"/>
        <end position="116"/>
    </location>
</feature>
<protein>
    <submittedName>
        <fullName evidence="2">Uncharacterized protein</fullName>
    </submittedName>
</protein>
<feature type="region of interest" description="Disordered" evidence="1">
    <location>
        <begin position="1"/>
        <end position="37"/>
    </location>
</feature>
<accession>A0A443HN47</accession>
<name>A0A443HN47_BYSSP</name>
<reference evidence="2 3" key="1">
    <citation type="journal article" date="2018" name="Front. Microbiol.">
        <title>Genomic and genetic insights into a cosmopolitan fungus, Paecilomyces variotii (Eurotiales).</title>
        <authorList>
            <person name="Urquhart A.S."/>
            <person name="Mondo S.J."/>
            <person name="Makela M.R."/>
            <person name="Hane J.K."/>
            <person name="Wiebenga A."/>
            <person name="He G."/>
            <person name="Mihaltcheva S."/>
            <person name="Pangilinan J."/>
            <person name="Lipzen A."/>
            <person name="Barry K."/>
            <person name="de Vries R.P."/>
            <person name="Grigoriev I.V."/>
            <person name="Idnurm A."/>
        </authorList>
    </citation>
    <scope>NUCLEOTIDE SEQUENCE [LARGE SCALE GENOMIC DNA]</scope>
    <source>
        <strain evidence="2 3">CBS 101075</strain>
    </source>
</reference>
<comment type="caution">
    <text evidence="2">The sequence shown here is derived from an EMBL/GenBank/DDBJ whole genome shotgun (WGS) entry which is preliminary data.</text>
</comment>
<feature type="compositionally biased region" description="Polar residues" evidence="1">
    <location>
        <begin position="1"/>
        <end position="24"/>
    </location>
</feature>
<dbReference type="Proteomes" id="UP000283841">
    <property type="component" value="Unassembled WGS sequence"/>
</dbReference>
<dbReference type="RefSeq" id="XP_028482887.1">
    <property type="nucleotide sequence ID" value="XM_028633874.1"/>
</dbReference>
<dbReference type="GeneID" id="39603151"/>
<gene>
    <name evidence="2" type="ORF">C8Q69DRAFT_64106</name>
</gene>
<proteinExistence type="predicted"/>
<evidence type="ECO:0000313" key="2">
    <source>
        <dbReference type="EMBL" id="RWQ93242.1"/>
    </source>
</evidence>
<organism evidence="2 3">
    <name type="scientific">Byssochlamys spectabilis</name>
    <name type="common">Paecilomyces variotii</name>
    <dbReference type="NCBI Taxonomy" id="264951"/>
    <lineage>
        <taxon>Eukaryota</taxon>
        <taxon>Fungi</taxon>
        <taxon>Dikarya</taxon>
        <taxon>Ascomycota</taxon>
        <taxon>Pezizomycotina</taxon>
        <taxon>Eurotiomycetes</taxon>
        <taxon>Eurotiomycetidae</taxon>
        <taxon>Eurotiales</taxon>
        <taxon>Thermoascaceae</taxon>
        <taxon>Paecilomyces</taxon>
    </lineage>
</organism>
<dbReference type="VEuPathDB" id="FungiDB:C8Q69DRAFT_64106"/>
<keyword evidence="3" id="KW-1185">Reference proteome</keyword>
<sequence>MASASGVTATTTNEQKTTDLTANFAQPKKSPTAGNQLSIGYDHETYLQLTAGANAEIKTPNQIYMEERTRRLHLRAQDPAVSDPQSGPSPTDFEYAYKHSKHRPSDSSHQYLFTKQ</sequence>
<dbReference type="AlphaFoldDB" id="A0A443HN47"/>
<dbReference type="EMBL" id="RCNU01000010">
    <property type="protein sequence ID" value="RWQ93242.1"/>
    <property type="molecule type" value="Genomic_DNA"/>
</dbReference>
<evidence type="ECO:0000256" key="1">
    <source>
        <dbReference type="SAM" id="MobiDB-lite"/>
    </source>
</evidence>
<feature type="region of interest" description="Disordered" evidence="1">
    <location>
        <begin position="71"/>
        <end position="116"/>
    </location>
</feature>